<evidence type="ECO:0000313" key="6">
    <source>
        <dbReference type="Proteomes" id="UP000078544"/>
    </source>
</evidence>
<dbReference type="InterPro" id="IPR011059">
    <property type="entry name" value="Metal-dep_hydrolase_composite"/>
</dbReference>
<dbReference type="Pfam" id="PF13949">
    <property type="entry name" value="ALIX_LYPXL_bnd"/>
    <property type="match status" value="1"/>
</dbReference>
<dbReference type="EMBL" id="AZGY01000001">
    <property type="protein sequence ID" value="OAA32612.1"/>
    <property type="molecule type" value="Genomic_DNA"/>
</dbReference>
<dbReference type="SUPFAM" id="SSF51338">
    <property type="entry name" value="Composite domain of metallo-dependent hydrolases"/>
    <property type="match status" value="1"/>
</dbReference>
<protein>
    <submittedName>
        <fullName evidence="5">pH-response regulator protein palA/RIM20</fullName>
    </submittedName>
</protein>
<dbReference type="Gene3D" id="2.30.40.10">
    <property type="entry name" value="Urease, subunit C, domain 1"/>
    <property type="match status" value="1"/>
</dbReference>
<feature type="compositionally biased region" description="Low complexity" evidence="3">
    <location>
        <begin position="1161"/>
        <end position="1171"/>
    </location>
</feature>
<dbReference type="Gene3D" id="1.20.58.520">
    <property type="entry name" value="Amidohydrolase"/>
    <property type="match status" value="1"/>
</dbReference>
<feature type="region of interest" description="Disordered" evidence="3">
    <location>
        <begin position="1157"/>
        <end position="1229"/>
    </location>
</feature>
<feature type="coiled-coil region" evidence="2">
    <location>
        <begin position="716"/>
        <end position="743"/>
    </location>
</feature>
<dbReference type="Gene3D" id="1.20.120.560">
    <property type="entry name" value="alix/aip1 in complex with the ypdl late domain"/>
    <property type="match status" value="1"/>
</dbReference>
<evidence type="ECO:0000313" key="5">
    <source>
        <dbReference type="EMBL" id="OAA32612.1"/>
    </source>
</evidence>
<dbReference type="PANTHER" id="PTHR23030:SF39">
    <property type="entry name" value="PROGRAMMED CELL DEATH 6-INTERACTING PROTEIN"/>
    <property type="match status" value="1"/>
</dbReference>
<dbReference type="OrthoDB" id="64867at2759"/>
<name>A0A166UJH7_9HYPO</name>
<dbReference type="SMART" id="SM01041">
    <property type="entry name" value="BRO1"/>
    <property type="match status" value="1"/>
</dbReference>
<dbReference type="Gene3D" id="3.30.110.90">
    <property type="entry name" value="Amidohydrolase"/>
    <property type="match status" value="1"/>
</dbReference>
<evidence type="ECO:0000256" key="1">
    <source>
        <dbReference type="ARBA" id="ARBA00038154"/>
    </source>
</evidence>
<evidence type="ECO:0000259" key="4">
    <source>
        <dbReference type="PROSITE" id="PS51180"/>
    </source>
</evidence>
<dbReference type="Gene3D" id="1.25.40.280">
    <property type="entry name" value="alix/aip1 like domains"/>
    <property type="match status" value="1"/>
</dbReference>
<organism evidence="5 6">
    <name type="scientific">Moelleriella libera RCEF 2490</name>
    <dbReference type="NCBI Taxonomy" id="1081109"/>
    <lineage>
        <taxon>Eukaryota</taxon>
        <taxon>Fungi</taxon>
        <taxon>Dikarya</taxon>
        <taxon>Ascomycota</taxon>
        <taxon>Pezizomycotina</taxon>
        <taxon>Sordariomycetes</taxon>
        <taxon>Hypocreomycetidae</taxon>
        <taxon>Hypocreales</taxon>
        <taxon>Clavicipitaceae</taxon>
        <taxon>Moelleriella</taxon>
    </lineage>
</organism>
<dbReference type="InterPro" id="IPR004328">
    <property type="entry name" value="BRO1_dom"/>
</dbReference>
<dbReference type="InterPro" id="IPR006680">
    <property type="entry name" value="Amidohydro-rel"/>
</dbReference>
<proteinExistence type="inferred from homology"/>
<evidence type="ECO:0000256" key="2">
    <source>
        <dbReference type="SAM" id="Coils"/>
    </source>
</evidence>
<evidence type="ECO:0000256" key="3">
    <source>
        <dbReference type="SAM" id="MobiDB-lite"/>
    </source>
</evidence>
<accession>A0A166UJH7</accession>
<comment type="caution">
    <text evidence="5">The sequence shown here is derived from an EMBL/GenBank/DDBJ whole genome shotgun (WGS) entry which is preliminary data.</text>
</comment>
<dbReference type="PANTHER" id="PTHR23030">
    <property type="entry name" value="PCD6 INTERACTING PROTEIN-RELATED"/>
    <property type="match status" value="1"/>
</dbReference>
<keyword evidence="6" id="KW-1185">Reference proteome</keyword>
<keyword evidence="2" id="KW-0175">Coiled coil</keyword>
<dbReference type="STRING" id="1081109.A0A166UJH7"/>
<feature type="region of interest" description="Disordered" evidence="3">
    <location>
        <begin position="1260"/>
        <end position="1301"/>
    </location>
</feature>
<dbReference type="Proteomes" id="UP000078544">
    <property type="component" value="Unassembled WGS sequence"/>
</dbReference>
<dbReference type="Pfam" id="PF03097">
    <property type="entry name" value="BRO1"/>
    <property type="match status" value="1"/>
</dbReference>
<comment type="similarity">
    <text evidence="1">Belongs to the palA/RIM20 family.</text>
</comment>
<dbReference type="Gene3D" id="1.20.140.50">
    <property type="entry name" value="alix/aip1 like domains"/>
    <property type="match status" value="1"/>
</dbReference>
<feature type="compositionally biased region" description="Polar residues" evidence="3">
    <location>
        <begin position="1219"/>
        <end position="1229"/>
    </location>
</feature>
<dbReference type="InterPro" id="IPR025304">
    <property type="entry name" value="ALIX_V_dom"/>
</dbReference>
<feature type="domain" description="BRO1" evidence="4">
    <location>
        <begin position="428"/>
        <end position="824"/>
    </location>
</feature>
<dbReference type="InterPro" id="IPR032466">
    <property type="entry name" value="Metal_Hydrolase"/>
</dbReference>
<reference evidence="5 6" key="1">
    <citation type="journal article" date="2016" name="Genome Biol. Evol.">
        <title>Divergent and convergent evolution of fungal pathogenicity.</title>
        <authorList>
            <person name="Shang Y."/>
            <person name="Xiao G."/>
            <person name="Zheng P."/>
            <person name="Cen K."/>
            <person name="Zhan S."/>
            <person name="Wang C."/>
        </authorList>
    </citation>
    <scope>NUCLEOTIDE SEQUENCE [LARGE SCALE GENOMIC DNA]</scope>
    <source>
        <strain evidence="5 6">RCEF 2490</strain>
    </source>
</reference>
<dbReference type="Gene3D" id="3.40.50.10910">
    <property type="entry name" value="Amidohydrolase"/>
    <property type="match status" value="1"/>
</dbReference>
<dbReference type="CDD" id="cd09236">
    <property type="entry name" value="V_AnPalA_UmRIM20_like"/>
    <property type="match status" value="1"/>
</dbReference>
<dbReference type="InterPro" id="IPR038499">
    <property type="entry name" value="BRO1_sf"/>
</dbReference>
<dbReference type="GO" id="GO:0016810">
    <property type="term" value="F:hydrolase activity, acting on carbon-nitrogen (but not peptide) bonds"/>
    <property type="evidence" value="ECO:0007669"/>
    <property type="project" value="InterPro"/>
</dbReference>
<dbReference type="CDD" id="cd09241">
    <property type="entry name" value="BRO1_ScRim20-like"/>
    <property type="match status" value="1"/>
</dbReference>
<gene>
    <name evidence="5" type="ORF">AAL_00077</name>
</gene>
<dbReference type="Pfam" id="PF01979">
    <property type="entry name" value="Amidohydro_1"/>
    <property type="match status" value="1"/>
</dbReference>
<dbReference type="GO" id="GO:0005768">
    <property type="term" value="C:endosome"/>
    <property type="evidence" value="ECO:0007669"/>
    <property type="project" value="TreeGrafter"/>
</dbReference>
<feature type="compositionally biased region" description="Polar residues" evidence="3">
    <location>
        <begin position="1282"/>
        <end position="1291"/>
    </location>
</feature>
<dbReference type="SUPFAM" id="SSF51556">
    <property type="entry name" value="Metallo-dependent hydrolases"/>
    <property type="match status" value="1"/>
</dbReference>
<sequence>MPSAPPPSSLLFRNVRIFDGEEEVPNGSVLVEDHRIRQISAQPIAPPHSWTVVIDRPKHTLLPGLIDGHVHVYEPAALTDSMLFGVTTVCDMHNEPDTIAPLRQVAASDSDAADLRSACHGATIEGGWPAALLMSYDPDPEFKKAVGKWPNLQNEDDVDAFIKKRKADADYVKLFHEDGRTLKVDLPKPSVELQRMVIEKAHANGMPAFAHAFGLASAIEILNAGADGTAHTIVDHPPTLELIEAYKKNNASQCSHCNPTLVGLASMTNEGLRDQEAYANDPRVQRFLPGPAKARMCKCVALASDNCRVEYAYESVRMMREAGVDVVMGTDTTGRVDGMAYGVTAHHELGMLVKHCGFTPIEALRSATSITARRFRLNDRGRIRAGLRADLVLVEGNPLENIGDTLNLRGVWKEGVLCSAYSVDGTGSILSLPFRRSVKLSLASTIHQYINSKYDQHPDMFKKDLEVIDALRQDAINVREPHLSGVKKLQAYIAQLSWISGKFPIDIGAEFTWYSALGYNTERPMVRNNVKYELLNALYNLAALYSQLAVNTSRSTATGIKSAANDFSLAAGVLSHMKSAVLPELRMSDPPEDMDEHTLESLMQLCLAQSQECFWQKAVMDGYKDASIAKLAAKVSDLYNLAGEAAVKSEAISSAWIHHMTAKHHHFAAAAQYRAACDCLEKRKYGEEISRLMDAVTCVSEGLRETKGGYLNKKVVDDLNGLKKKVEEDLKRAEKDNDLIYLNSVPPKSELKILERASMAVARVPPQIAKPFDFLGDRAEFGPALFSRLVPFSVHVAISIYEERRDRTVDQNIIQELETLNDNIHALFSSIGLPGSLQALEKPLGLPPSLVQHAEELRQSDAIGRLHQSFAGIDKLRAADLDIFTEGTSALAAENEEDQKLRRRFGTDRWTRPESQVDAQGGKLWGHAAEIEGYLASSASSDGVVRDKFAANEHLLRILCGSDSDLMGFVPSSSQRDTSPELKQSVTKLRSAYNEVLRLESRRRKRVETLRANARRDDIKPDILKEAARLERTYPSTAIVPAHFEDFFEKRLDALYEPELEALDKEAAEQDRLLKEVEQCNMEFESQKRRYGDRGSREREQALQKLDGAYFKYKEIVNNLEVGRKFYNDLHKIVGQGFRDVVKGWVAQRRMEARALEDELSMPPLSSLSLSRNQTPLQSPAGAAFQQPSNSHFAPEAVMHDHHQHRSQSTKHQPALMQQRESVSNPAEATIQSWAGDTVQQPQPVAPQAANPMTTMWNPAMGIKFGSSGGGTGSNGAPPQDRGNQGSSSGIWNPGAGIKFG</sequence>
<dbReference type="PROSITE" id="PS51180">
    <property type="entry name" value="BRO1"/>
    <property type="match status" value="1"/>
</dbReference>